<organism evidence="1 2">
    <name type="scientific">Limnobacter parvus</name>
    <dbReference type="NCBI Taxonomy" id="2939690"/>
    <lineage>
        <taxon>Bacteria</taxon>
        <taxon>Pseudomonadati</taxon>
        <taxon>Pseudomonadota</taxon>
        <taxon>Betaproteobacteria</taxon>
        <taxon>Burkholderiales</taxon>
        <taxon>Burkholderiaceae</taxon>
        <taxon>Limnobacter</taxon>
    </lineage>
</organism>
<comment type="caution">
    <text evidence="1">The sequence shown here is derived from an EMBL/GenBank/DDBJ whole genome shotgun (WGS) entry which is preliminary data.</text>
</comment>
<dbReference type="Gene3D" id="1.10.287.110">
    <property type="entry name" value="DnaJ domain"/>
    <property type="match status" value="1"/>
</dbReference>
<evidence type="ECO:0000313" key="2">
    <source>
        <dbReference type="Proteomes" id="UP001165267"/>
    </source>
</evidence>
<keyword evidence="2" id="KW-1185">Reference proteome</keyword>
<proteinExistence type="predicted"/>
<dbReference type="RefSeq" id="WP_257511437.1">
    <property type="nucleotide sequence ID" value="NZ_JANKHG010000016.1"/>
</dbReference>
<dbReference type="CDD" id="cd06257">
    <property type="entry name" value="DnaJ"/>
    <property type="match status" value="1"/>
</dbReference>
<accession>A0ABT1XHX5</accession>
<dbReference type="InterPro" id="IPR001623">
    <property type="entry name" value="DnaJ_domain"/>
</dbReference>
<reference evidence="1" key="1">
    <citation type="submission" date="2022-07" db="EMBL/GenBank/DDBJ databases">
        <authorList>
            <person name="Xamxidin M."/>
        </authorList>
    </citation>
    <scope>NUCLEOTIDE SEQUENCE</scope>
    <source>
        <strain evidence="1">YS8-69</strain>
    </source>
</reference>
<evidence type="ECO:0000313" key="1">
    <source>
        <dbReference type="EMBL" id="MCR2746193.1"/>
    </source>
</evidence>
<name>A0ABT1XHX5_9BURK</name>
<dbReference type="SUPFAM" id="SSF46565">
    <property type="entry name" value="Chaperone J-domain"/>
    <property type="match status" value="1"/>
</dbReference>
<dbReference type="EMBL" id="JANKHG010000016">
    <property type="protein sequence ID" value="MCR2746193.1"/>
    <property type="molecule type" value="Genomic_DNA"/>
</dbReference>
<sequence length="202" mass="22672">MSVLLHPQVFAVFPNSLNHHEHEFAQLFIEHAIRTIVADLLLNMLLSQQANSGFRFPPYTPPRPNQFKQPPQFFNSMPRQKSNVEHTLPNKPKEVAASTFVAQASGAVKGVQGIATKFDPNGKTQKEQLAVALHLNAFQQAETPATVQETYDQLKTSLNKLVRRLGLLVHPDKNPAPEATEAFKQLNDLREKFDNTRNTATQ</sequence>
<dbReference type="Proteomes" id="UP001165267">
    <property type="component" value="Unassembled WGS sequence"/>
</dbReference>
<dbReference type="InterPro" id="IPR036869">
    <property type="entry name" value="J_dom_sf"/>
</dbReference>
<gene>
    <name evidence="1" type="ORF">NSP04_05995</name>
</gene>
<protein>
    <submittedName>
        <fullName evidence="1">J domain-containing protein</fullName>
    </submittedName>
</protein>